<evidence type="ECO:0000256" key="1">
    <source>
        <dbReference type="ARBA" id="ARBA00009995"/>
    </source>
</evidence>
<dbReference type="Pfam" id="PF00201">
    <property type="entry name" value="UDPGT"/>
    <property type="match status" value="1"/>
</dbReference>
<evidence type="ECO:0000256" key="5">
    <source>
        <dbReference type="SAM" id="SignalP"/>
    </source>
</evidence>
<evidence type="ECO:0000256" key="2">
    <source>
        <dbReference type="ARBA" id="ARBA00022676"/>
    </source>
</evidence>
<dbReference type="GO" id="GO:0008194">
    <property type="term" value="F:UDP-glycosyltransferase activity"/>
    <property type="evidence" value="ECO:0007669"/>
    <property type="project" value="InterPro"/>
</dbReference>
<dbReference type="FunFam" id="3.40.50.2000:FF:000050">
    <property type="entry name" value="UDP-glucuronosyltransferase"/>
    <property type="match status" value="1"/>
</dbReference>
<keyword evidence="4" id="KW-0812">Transmembrane</keyword>
<feature type="chain" id="PRO_5006387076" description="UDP-glycosyltransferases domain-containing protein" evidence="5">
    <location>
        <begin position="18"/>
        <end position="512"/>
    </location>
</feature>
<accession>A0A0Q9WS52</accession>
<keyword evidence="7" id="KW-1185">Reference proteome</keyword>
<dbReference type="Proteomes" id="UP000007798">
    <property type="component" value="Unassembled WGS sequence"/>
</dbReference>
<evidence type="ECO:0000313" key="6">
    <source>
        <dbReference type="EMBL" id="KRF98429.1"/>
    </source>
</evidence>
<dbReference type="Gene3D" id="3.40.50.2000">
    <property type="entry name" value="Glycogen Phosphorylase B"/>
    <property type="match status" value="2"/>
</dbReference>
<comment type="similarity">
    <text evidence="1">Belongs to the UDP-glycosyltransferase family.</text>
</comment>
<keyword evidence="5" id="KW-0732">Signal</keyword>
<keyword evidence="3" id="KW-0808">Transferase</keyword>
<dbReference type="CDD" id="cd03784">
    <property type="entry name" value="GT1_Gtf-like"/>
    <property type="match status" value="1"/>
</dbReference>
<keyword evidence="4" id="KW-0472">Membrane</keyword>
<dbReference type="PANTHER" id="PTHR48043:SF159">
    <property type="entry name" value="EG:EG0003.4 PROTEIN-RELATED"/>
    <property type="match status" value="1"/>
</dbReference>
<dbReference type="InParanoid" id="A0A0Q9WS52"/>
<sequence>MKGVLVLFLGWISISQSANILGIFTCPMPSHLIVHMSVAKILAENGHNVTVLTTLEPTIKHKNINVIQIPLPEEDGKQLKHIFGNMGKTDNGSVLGIFLRGFKYIAFAIAKMFDALKDPRVKDLYENKGNKFDLILSGMLINNYQMGLVHKLKAPVIGILPVQPFEFLGVAVGNPRELSYVPAMNVGVEKGEIMTFSQRIKTLAMSVGHTIWNGLENIENKKRYKYLYGDDPTMPRFEDLNKNISLIFFNSHALSEGPIRPNLPGVIEIGGIQIKDTPDPLPKNIAEFLDNAKEGAILLSLGSNIQSDHLKSDVVQKMFSVLSKLKLKVIWKWDKLEHIPGNSSNILYSKWLPQDDILAHPNIKLFITHAGRGGISEASYHGKPMLALPMFGDQQGNAGSMVKQGFGLSLKLLELKEKTFQNTINEILQNSQYKENVENFSKLYRDRPLTARQSVIYWTEYVMRYHGAKHLQSPLMHMDFIAANNLDVYGLLGILVAFVLYLKYYLIKFIFR</sequence>
<dbReference type="PANTHER" id="PTHR48043">
    <property type="entry name" value="EG:EG0003.4 PROTEIN-RELATED"/>
    <property type="match status" value="1"/>
</dbReference>
<dbReference type="SUPFAM" id="SSF53756">
    <property type="entry name" value="UDP-Glycosyltransferase/glycogen phosphorylase"/>
    <property type="match status" value="1"/>
</dbReference>
<name>A0A0Q9WS52_DROWI</name>
<dbReference type="EMBL" id="CH963857">
    <property type="protein sequence ID" value="KRF98429.1"/>
    <property type="molecule type" value="Genomic_DNA"/>
</dbReference>
<organism evidence="6 7">
    <name type="scientific">Drosophila willistoni</name>
    <name type="common">Fruit fly</name>
    <dbReference type="NCBI Taxonomy" id="7260"/>
    <lineage>
        <taxon>Eukaryota</taxon>
        <taxon>Metazoa</taxon>
        <taxon>Ecdysozoa</taxon>
        <taxon>Arthropoda</taxon>
        <taxon>Hexapoda</taxon>
        <taxon>Insecta</taxon>
        <taxon>Pterygota</taxon>
        <taxon>Neoptera</taxon>
        <taxon>Endopterygota</taxon>
        <taxon>Diptera</taxon>
        <taxon>Brachycera</taxon>
        <taxon>Muscomorpha</taxon>
        <taxon>Ephydroidea</taxon>
        <taxon>Drosophilidae</taxon>
        <taxon>Drosophila</taxon>
        <taxon>Sophophora</taxon>
    </lineage>
</organism>
<evidence type="ECO:0000256" key="3">
    <source>
        <dbReference type="ARBA" id="ARBA00022679"/>
    </source>
</evidence>
<reference evidence="6 7" key="1">
    <citation type="journal article" date="2007" name="Nature">
        <title>Evolution of genes and genomes on the Drosophila phylogeny.</title>
        <authorList>
            <consortium name="Drosophila 12 Genomes Consortium"/>
            <person name="Clark A.G."/>
            <person name="Eisen M.B."/>
            <person name="Smith D.R."/>
            <person name="Bergman C.M."/>
            <person name="Oliver B."/>
            <person name="Markow T.A."/>
            <person name="Kaufman T.C."/>
            <person name="Kellis M."/>
            <person name="Gelbart W."/>
            <person name="Iyer V.N."/>
            <person name="Pollard D.A."/>
            <person name="Sackton T.B."/>
            <person name="Larracuente A.M."/>
            <person name="Singh N.D."/>
            <person name="Abad J.P."/>
            <person name="Abt D.N."/>
            <person name="Adryan B."/>
            <person name="Aguade M."/>
            <person name="Akashi H."/>
            <person name="Anderson W.W."/>
            <person name="Aquadro C.F."/>
            <person name="Ardell D.H."/>
            <person name="Arguello R."/>
            <person name="Artieri C.G."/>
            <person name="Barbash D.A."/>
            <person name="Barker D."/>
            <person name="Barsanti P."/>
            <person name="Batterham P."/>
            <person name="Batzoglou S."/>
            <person name="Begun D."/>
            <person name="Bhutkar A."/>
            <person name="Blanco E."/>
            <person name="Bosak S.A."/>
            <person name="Bradley R.K."/>
            <person name="Brand A.D."/>
            <person name="Brent M.R."/>
            <person name="Brooks A.N."/>
            <person name="Brown R.H."/>
            <person name="Butlin R.K."/>
            <person name="Caggese C."/>
            <person name="Calvi B.R."/>
            <person name="Bernardo de Carvalho A."/>
            <person name="Caspi A."/>
            <person name="Castrezana S."/>
            <person name="Celniker S.E."/>
            <person name="Chang J.L."/>
            <person name="Chapple C."/>
            <person name="Chatterji S."/>
            <person name="Chinwalla A."/>
            <person name="Civetta A."/>
            <person name="Clifton S.W."/>
            <person name="Comeron J.M."/>
            <person name="Costello J.C."/>
            <person name="Coyne J.A."/>
            <person name="Daub J."/>
            <person name="David R.G."/>
            <person name="Delcher A.L."/>
            <person name="Delehaunty K."/>
            <person name="Do C.B."/>
            <person name="Ebling H."/>
            <person name="Edwards K."/>
            <person name="Eickbush T."/>
            <person name="Evans J.D."/>
            <person name="Filipski A."/>
            <person name="Findeiss S."/>
            <person name="Freyhult E."/>
            <person name="Fulton L."/>
            <person name="Fulton R."/>
            <person name="Garcia A.C."/>
            <person name="Gardiner A."/>
            <person name="Garfield D.A."/>
            <person name="Garvin B.E."/>
            <person name="Gibson G."/>
            <person name="Gilbert D."/>
            <person name="Gnerre S."/>
            <person name="Godfrey J."/>
            <person name="Good R."/>
            <person name="Gotea V."/>
            <person name="Gravely B."/>
            <person name="Greenberg A.J."/>
            <person name="Griffiths-Jones S."/>
            <person name="Gross S."/>
            <person name="Guigo R."/>
            <person name="Gustafson E.A."/>
            <person name="Haerty W."/>
            <person name="Hahn M.W."/>
            <person name="Halligan D.L."/>
            <person name="Halpern A.L."/>
            <person name="Halter G.M."/>
            <person name="Han M.V."/>
            <person name="Heger A."/>
            <person name="Hillier L."/>
            <person name="Hinrichs A.S."/>
            <person name="Holmes I."/>
            <person name="Hoskins R.A."/>
            <person name="Hubisz M.J."/>
            <person name="Hultmark D."/>
            <person name="Huntley M.A."/>
            <person name="Jaffe D.B."/>
            <person name="Jagadeeshan S."/>
            <person name="Jeck W.R."/>
            <person name="Johnson J."/>
            <person name="Jones C.D."/>
            <person name="Jordan W.C."/>
            <person name="Karpen G.H."/>
            <person name="Kataoka E."/>
            <person name="Keightley P.D."/>
            <person name="Kheradpour P."/>
            <person name="Kirkness E.F."/>
            <person name="Koerich L.B."/>
            <person name="Kristiansen K."/>
            <person name="Kudrna D."/>
            <person name="Kulathinal R.J."/>
            <person name="Kumar S."/>
            <person name="Kwok R."/>
            <person name="Lander E."/>
            <person name="Langley C.H."/>
            <person name="Lapoint R."/>
            <person name="Lazzaro B.P."/>
            <person name="Lee S.J."/>
            <person name="Levesque L."/>
            <person name="Li R."/>
            <person name="Lin C.F."/>
            <person name="Lin M.F."/>
            <person name="Lindblad-Toh K."/>
            <person name="Llopart A."/>
            <person name="Long M."/>
            <person name="Low L."/>
            <person name="Lozovsky E."/>
            <person name="Lu J."/>
            <person name="Luo M."/>
            <person name="Machado C.A."/>
            <person name="Makalowski W."/>
            <person name="Marzo M."/>
            <person name="Matsuda M."/>
            <person name="Matzkin L."/>
            <person name="McAllister B."/>
            <person name="McBride C.S."/>
            <person name="McKernan B."/>
            <person name="McKernan K."/>
            <person name="Mendez-Lago M."/>
            <person name="Minx P."/>
            <person name="Mollenhauer M.U."/>
            <person name="Montooth K."/>
            <person name="Mount S.M."/>
            <person name="Mu X."/>
            <person name="Myers E."/>
            <person name="Negre B."/>
            <person name="Newfeld S."/>
            <person name="Nielsen R."/>
            <person name="Noor M.A."/>
            <person name="O'Grady P."/>
            <person name="Pachter L."/>
            <person name="Papaceit M."/>
            <person name="Parisi M.J."/>
            <person name="Parisi M."/>
            <person name="Parts L."/>
            <person name="Pedersen J.S."/>
            <person name="Pesole G."/>
            <person name="Phillippy A.M."/>
            <person name="Ponting C.P."/>
            <person name="Pop M."/>
            <person name="Porcelli D."/>
            <person name="Powell J.R."/>
            <person name="Prohaska S."/>
            <person name="Pruitt K."/>
            <person name="Puig M."/>
            <person name="Quesneville H."/>
            <person name="Ram K.R."/>
            <person name="Rand D."/>
            <person name="Rasmussen M.D."/>
            <person name="Reed L.K."/>
            <person name="Reenan R."/>
            <person name="Reily A."/>
            <person name="Remington K.A."/>
            <person name="Rieger T.T."/>
            <person name="Ritchie M.G."/>
            <person name="Robin C."/>
            <person name="Rogers Y.H."/>
            <person name="Rohde C."/>
            <person name="Rozas J."/>
            <person name="Rubenfield M.J."/>
            <person name="Ruiz A."/>
            <person name="Russo S."/>
            <person name="Salzberg S.L."/>
            <person name="Sanchez-Gracia A."/>
            <person name="Saranga D.J."/>
            <person name="Sato H."/>
            <person name="Schaeffer S.W."/>
            <person name="Schatz M.C."/>
            <person name="Schlenke T."/>
            <person name="Schwartz R."/>
            <person name="Segarra C."/>
            <person name="Singh R.S."/>
            <person name="Sirot L."/>
            <person name="Sirota M."/>
            <person name="Sisneros N.B."/>
            <person name="Smith C.D."/>
            <person name="Smith T.F."/>
            <person name="Spieth J."/>
            <person name="Stage D.E."/>
            <person name="Stark A."/>
            <person name="Stephan W."/>
            <person name="Strausberg R.L."/>
            <person name="Strempel S."/>
            <person name="Sturgill D."/>
            <person name="Sutton G."/>
            <person name="Sutton G.G."/>
            <person name="Tao W."/>
            <person name="Teichmann S."/>
            <person name="Tobari Y.N."/>
            <person name="Tomimura Y."/>
            <person name="Tsolas J.M."/>
            <person name="Valente V.L."/>
            <person name="Venter E."/>
            <person name="Venter J.C."/>
            <person name="Vicario S."/>
            <person name="Vieira F.G."/>
            <person name="Vilella A.J."/>
            <person name="Villasante A."/>
            <person name="Walenz B."/>
            <person name="Wang J."/>
            <person name="Wasserman M."/>
            <person name="Watts T."/>
            <person name="Wilson D."/>
            <person name="Wilson R.K."/>
            <person name="Wing R.A."/>
            <person name="Wolfner M.F."/>
            <person name="Wong A."/>
            <person name="Wong G.K."/>
            <person name="Wu C.I."/>
            <person name="Wu G."/>
            <person name="Yamamoto D."/>
            <person name="Yang H.P."/>
            <person name="Yang S.P."/>
            <person name="Yorke J.A."/>
            <person name="Yoshida K."/>
            <person name="Zdobnov E."/>
            <person name="Zhang P."/>
            <person name="Zhang Y."/>
            <person name="Zimin A.V."/>
            <person name="Baldwin J."/>
            <person name="Abdouelleil A."/>
            <person name="Abdulkadir J."/>
            <person name="Abebe A."/>
            <person name="Abera B."/>
            <person name="Abreu J."/>
            <person name="Acer S.C."/>
            <person name="Aftuck L."/>
            <person name="Alexander A."/>
            <person name="An P."/>
            <person name="Anderson E."/>
            <person name="Anderson S."/>
            <person name="Arachi H."/>
            <person name="Azer M."/>
            <person name="Bachantsang P."/>
            <person name="Barry A."/>
            <person name="Bayul T."/>
            <person name="Berlin A."/>
            <person name="Bessette D."/>
            <person name="Bloom T."/>
            <person name="Blye J."/>
            <person name="Boguslavskiy L."/>
            <person name="Bonnet C."/>
            <person name="Boukhgalter B."/>
            <person name="Bourzgui I."/>
            <person name="Brown A."/>
            <person name="Cahill P."/>
            <person name="Channer S."/>
            <person name="Cheshatsang Y."/>
            <person name="Chuda L."/>
            <person name="Citroen M."/>
            <person name="Collymore A."/>
            <person name="Cooke P."/>
            <person name="Costello M."/>
            <person name="D'Aco K."/>
            <person name="Daza R."/>
            <person name="De Haan G."/>
            <person name="DeGray S."/>
            <person name="DeMaso C."/>
            <person name="Dhargay N."/>
            <person name="Dooley K."/>
            <person name="Dooley E."/>
            <person name="Doricent M."/>
            <person name="Dorje P."/>
            <person name="Dorjee K."/>
            <person name="Dupes A."/>
            <person name="Elong R."/>
            <person name="Falk J."/>
            <person name="Farina A."/>
            <person name="Faro S."/>
            <person name="Ferguson D."/>
            <person name="Fisher S."/>
            <person name="Foley C.D."/>
            <person name="Franke A."/>
            <person name="Friedrich D."/>
            <person name="Gadbois L."/>
            <person name="Gearin G."/>
            <person name="Gearin C.R."/>
            <person name="Giannoukos G."/>
            <person name="Goode T."/>
            <person name="Graham J."/>
            <person name="Grandbois E."/>
            <person name="Grewal S."/>
            <person name="Gyaltsen K."/>
            <person name="Hafez N."/>
            <person name="Hagos B."/>
            <person name="Hall J."/>
            <person name="Henson C."/>
            <person name="Hollinger A."/>
            <person name="Honan T."/>
            <person name="Huard M.D."/>
            <person name="Hughes L."/>
            <person name="Hurhula B."/>
            <person name="Husby M.E."/>
            <person name="Kamat A."/>
            <person name="Kanga B."/>
            <person name="Kashin S."/>
            <person name="Khazanovich D."/>
            <person name="Kisner P."/>
            <person name="Lance K."/>
            <person name="Lara M."/>
            <person name="Lee W."/>
            <person name="Lennon N."/>
            <person name="Letendre F."/>
            <person name="LeVine R."/>
            <person name="Lipovsky A."/>
            <person name="Liu X."/>
            <person name="Liu J."/>
            <person name="Liu S."/>
            <person name="Lokyitsang T."/>
            <person name="Lokyitsang Y."/>
            <person name="Lubonja R."/>
            <person name="Lui A."/>
            <person name="MacDonald P."/>
            <person name="Magnisalis V."/>
            <person name="Maru K."/>
            <person name="Matthews C."/>
            <person name="McCusker W."/>
            <person name="McDonough S."/>
            <person name="Mehta T."/>
            <person name="Meldrim J."/>
            <person name="Meneus L."/>
            <person name="Mihai O."/>
            <person name="Mihalev A."/>
            <person name="Mihova T."/>
            <person name="Mittelman R."/>
            <person name="Mlenga V."/>
            <person name="Montmayeur A."/>
            <person name="Mulrain L."/>
            <person name="Navidi A."/>
            <person name="Naylor J."/>
            <person name="Negash T."/>
            <person name="Nguyen T."/>
            <person name="Nguyen N."/>
            <person name="Nicol R."/>
            <person name="Norbu C."/>
            <person name="Norbu N."/>
            <person name="Novod N."/>
            <person name="O'Neill B."/>
            <person name="Osman S."/>
            <person name="Markiewicz E."/>
            <person name="Oyono O.L."/>
            <person name="Patti C."/>
            <person name="Phunkhang P."/>
            <person name="Pierre F."/>
            <person name="Priest M."/>
            <person name="Raghuraman S."/>
            <person name="Rege F."/>
            <person name="Reyes R."/>
            <person name="Rise C."/>
            <person name="Rogov P."/>
            <person name="Ross K."/>
            <person name="Ryan E."/>
            <person name="Settipalli S."/>
            <person name="Shea T."/>
            <person name="Sherpa N."/>
            <person name="Shi L."/>
            <person name="Shih D."/>
            <person name="Sparrow T."/>
            <person name="Spaulding J."/>
            <person name="Stalker J."/>
            <person name="Stange-Thomann N."/>
            <person name="Stavropoulos S."/>
            <person name="Stone C."/>
            <person name="Strader C."/>
            <person name="Tesfaye S."/>
            <person name="Thomson T."/>
            <person name="Thoulutsang Y."/>
            <person name="Thoulutsang D."/>
            <person name="Topham K."/>
            <person name="Topping I."/>
            <person name="Tsamla T."/>
            <person name="Vassiliev H."/>
            <person name="Vo A."/>
            <person name="Wangchuk T."/>
            <person name="Wangdi T."/>
            <person name="Weiand M."/>
            <person name="Wilkinson J."/>
            <person name="Wilson A."/>
            <person name="Yadav S."/>
            <person name="Young G."/>
            <person name="Yu Q."/>
            <person name="Zembek L."/>
            <person name="Zhong D."/>
            <person name="Zimmer A."/>
            <person name="Zwirko Z."/>
            <person name="Jaffe D.B."/>
            <person name="Alvarez P."/>
            <person name="Brockman W."/>
            <person name="Butler J."/>
            <person name="Chin C."/>
            <person name="Gnerre S."/>
            <person name="Grabherr M."/>
            <person name="Kleber M."/>
            <person name="Mauceli E."/>
            <person name="MacCallum I."/>
        </authorList>
    </citation>
    <scope>NUCLEOTIDE SEQUENCE [LARGE SCALE GENOMIC DNA]</scope>
    <source>
        <strain evidence="7">Tucson 14030-0811.24</strain>
    </source>
</reference>
<evidence type="ECO:0008006" key="8">
    <source>
        <dbReference type="Google" id="ProtNLM"/>
    </source>
</evidence>
<gene>
    <name evidence="6" type="primary">Dwil\GK28104</name>
    <name evidence="6" type="ORF">Dwil_GK28104</name>
</gene>
<dbReference type="STRING" id="7260.A0A0Q9WS52"/>
<proteinExistence type="inferred from homology"/>
<dbReference type="InterPro" id="IPR002213">
    <property type="entry name" value="UDP_glucos_trans"/>
</dbReference>
<feature type="transmembrane region" description="Helical" evidence="4">
    <location>
        <begin position="488"/>
        <end position="506"/>
    </location>
</feature>
<keyword evidence="2" id="KW-0328">Glycosyltransferase</keyword>
<dbReference type="OrthoDB" id="5835829at2759"/>
<dbReference type="AlphaFoldDB" id="A0A0Q9WS52"/>
<feature type="non-terminal residue" evidence="6">
    <location>
        <position position="512"/>
    </location>
</feature>
<evidence type="ECO:0000256" key="4">
    <source>
        <dbReference type="SAM" id="Phobius"/>
    </source>
</evidence>
<dbReference type="KEGG" id="dwi:26530106"/>
<protein>
    <recommendedName>
        <fullName evidence="8">UDP-glycosyltransferases domain-containing protein</fullName>
    </recommendedName>
</protein>
<feature type="signal peptide" evidence="5">
    <location>
        <begin position="1"/>
        <end position="17"/>
    </location>
</feature>
<keyword evidence="4" id="KW-1133">Transmembrane helix</keyword>
<dbReference type="SMR" id="A0A0Q9WS52"/>
<dbReference type="InterPro" id="IPR050271">
    <property type="entry name" value="UDP-glycosyltransferase"/>
</dbReference>
<evidence type="ECO:0000313" key="7">
    <source>
        <dbReference type="Proteomes" id="UP000007798"/>
    </source>
</evidence>